<keyword evidence="1 6" id="KW-0645">Protease</keyword>
<keyword evidence="4 6" id="KW-0862">Zinc</keyword>
<evidence type="ECO:0000313" key="11">
    <source>
        <dbReference type="Proteomes" id="UP000570514"/>
    </source>
</evidence>
<evidence type="ECO:0000256" key="6">
    <source>
        <dbReference type="RuleBase" id="RU003983"/>
    </source>
</evidence>
<keyword evidence="3 6" id="KW-0378">Hydrolase</keyword>
<dbReference type="RefSeq" id="WP_167083165.1">
    <property type="nucleotide sequence ID" value="NZ_BAAADC010000001.1"/>
</dbReference>
<evidence type="ECO:0000256" key="7">
    <source>
        <dbReference type="SAM" id="Phobius"/>
    </source>
</evidence>
<name>A0A846N0F4_9PROT</name>
<evidence type="ECO:0000313" key="10">
    <source>
        <dbReference type="EMBL" id="NIK89043.1"/>
    </source>
</evidence>
<dbReference type="Pfam" id="PF01435">
    <property type="entry name" value="Peptidase_M48"/>
    <property type="match status" value="1"/>
</dbReference>
<dbReference type="GO" id="GO:0004222">
    <property type="term" value="F:metalloendopeptidase activity"/>
    <property type="evidence" value="ECO:0007669"/>
    <property type="project" value="InterPro"/>
</dbReference>
<feature type="chain" id="PRO_5032967394" evidence="8">
    <location>
        <begin position="23"/>
        <end position="402"/>
    </location>
</feature>
<evidence type="ECO:0000259" key="9">
    <source>
        <dbReference type="Pfam" id="PF01435"/>
    </source>
</evidence>
<keyword evidence="11" id="KW-1185">Reference proteome</keyword>
<dbReference type="GO" id="GO:0046872">
    <property type="term" value="F:metal ion binding"/>
    <property type="evidence" value="ECO:0007669"/>
    <property type="project" value="UniProtKB-KW"/>
</dbReference>
<dbReference type="PANTHER" id="PTHR10120">
    <property type="entry name" value="CAAX PRENYL PROTEASE 1"/>
    <property type="match status" value="1"/>
</dbReference>
<feature type="transmembrane region" description="Helical" evidence="7">
    <location>
        <begin position="258"/>
        <end position="280"/>
    </location>
</feature>
<keyword evidence="7" id="KW-0472">Membrane</keyword>
<dbReference type="EMBL" id="JAASRM010000001">
    <property type="protein sequence ID" value="NIK89043.1"/>
    <property type="molecule type" value="Genomic_DNA"/>
</dbReference>
<feature type="domain" description="Peptidase M48" evidence="9">
    <location>
        <begin position="215"/>
        <end position="379"/>
    </location>
</feature>
<evidence type="ECO:0000256" key="5">
    <source>
        <dbReference type="ARBA" id="ARBA00023049"/>
    </source>
</evidence>
<reference evidence="10 11" key="1">
    <citation type="submission" date="2020-03" db="EMBL/GenBank/DDBJ databases">
        <title>Genomic Encyclopedia of Type Strains, Phase IV (KMG-IV): sequencing the most valuable type-strain genomes for metagenomic binning, comparative biology and taxonomic classification.</title>
        <authorList>
            <person name="Goeker M."/>
        </authorList>
    </citation>
    <scope>NUCLEOTIDE SEQUENCE [LARGE SCALE GENOMIC DNA]</scope>
    <source>
        <strain evidence="10 11">DSM 19867</strain>
    </source>
</reference>
<keyword evidence="2" id="KW-0479">Metal-binding</keyword>
<dbReference type="Gene3D" id="3.30.2010.10">
    <property type="entry name" value="Metalloproteases ('zincins'), catalytic domain"/>
    <property type="match status" value="1"/>
</dbReference>
<keyword evidence="7" id="KW-1133">Transmembrane helix</keyword>
<feature type="signal peptide" evidence="8">
    <location>
        <begin position="1"/>
        <end position="22"/>
    </location>
</feature>
<gene>
    <name evidence="10" type="ORF">FHS83_002361</name>
</gene>
<organism evidence="10 11">
    <name type="scientific">Rhizomicrobium palustre</name>
    <dbReference type="NCBI Taxonomy" id="189966"/>
    <lineage>
        <taxon>Bacteria</taxon>
        <taxon>Pseudomonadati</taxon>
        <taxon>Pseudomonadota</taxon>
        <taxon>Alphaproteobacteria</taxon>
        <taxon>Micropepsales</taxon>
        <taxon>Micropepsaceae</taxon>
        <taxon>Rhizomicrobium</taxon>
    </lineage>
</organism>
<feature type="transmembrane region" description="Helical" evidence="7">
    <location>
        <begin position="150"/>
        <end position="173"/>
    </location>
</feature>
<keyword evidence="5 6" id="KW-0482">Metalloprotease</keyword>
<dbReference type="Proteomes" id="UP000570514">
    <property type="component" value="Unassembled WGS sequence"/>
</dbReference>
<comment type="similarity">
    <text evidence="6">Belongs to the peptidase M48 family.</text>
</comment>
<keyword evidence="7" id="KW-0812">Transmembrane</keyword>
<feature type="transmembrane region" description="Helical" evidence="7">
    <location>
        <begin position="117"/>
        <end position="138"/>
    </location>
</feature>
<dbReference type="InterPro" id="IPR001915">
    <property type="entry name" value="Peptidase_M48"/>
</dbReference>
<keyword evidence="8" id="KW-0732">Signal</keyword>
<accession>A0A846N0F4</accession>
<evidence type="ECO:0000256" key="1">
    <source>
        <dbReference type="ARBA" id="ARBA00022670"/>
    </source>
</evidence>
<evidence type="ECO:0000256" key="3">
    <source>
        <dbReference type="ARBA" id="ARBA00022801"/>
    </source>
</evidence>
<evidence type="ECO:0000256" key="2">
    <source>
        <dbReference type="ARBA" id="ARBA00022723"/>
    </source>
</evidence>
<protein>
    <submittedName>
        <fullName evidence="10">Zn-dependent protease with chaperone function</fullName>
    </submittedName>
</protein>
<evidence type="ECO:0000256" key="8">
    <source>
        <dbReference type="SAM" id="SignalP"/>
    </source>
</evidence>
<proteinExistence type="inferred from homology"/>
<dbReference type="GO" id="GO:0006508">
    <property type="term" value="P:proteolysis"/>
    <property type="evidence" value="ECO:0007669"/>
    <property type="project" value="UniProtKB-KW"/>
</dbReference>
<dbReference type="AlphaFoldDB" id="A0A846N0F4"/>
<comment type="caution">
    <text evidence="10">The sequence shown here is derived from an EMBL/GenBank/DDBJ whole genome shotgun (WGS) entry which is preliminary data.</text>
</comment>
<evidence type="ECO:0000256" key="4">
    <source>
        <dbReference type="ARBA" id="ARBA00022833"/>
    </source>
</evidence>
<feature type="transmembrane region" description="Helical" evidence="7">
    <location>
        <begin position="76"/>
        <end position="97"/>
    </location>
</feature>
<comment type="cofactor">
    <cofactor evidence="6">
        <name>Zn(2+)</name>
        <dbReference type="ChEBI" id="CHEBI:29105"/>
    </cofactor>
    <text evidence="6">Binds 1 zinc ion per subunit.</text>
</comment>
<sequence>MRKIVFLLLAGAAIIAQSGAQSASALRALPGAEAALVQSNWFWAGGQILSLAIPALVLFSGLGARLRHWAAFLARGNWYGTITLMAVFFLALNAVLVLPYDVWHRYAVRSSFPGAGWWIGEGIGFLVRCVAAALFYWLPYLLIARSPKYWWAYAAAASIPATFIALIVLPVWVDPLTTSYKPLADQNLYTEIESMSARCRVAHIPVFVGGNDTTVVGLGPTSRIILGTDLLRGPKDQLIFTVGHELKHYLLGDNYKSILVIFAILLLGFYLTHVLGNALIARFHARFGFSELSDPASLPLGIFILTLSWLCALPLFNAYGRHIEFEADRFGLELTHENHGLAQLELDAISMGDVPDWGPFFRIFRATHPTDGERIRFANSYRPWARGERPVYADVCKQPPAQ</sequence>
<feature type="transmembrane region" description="Helical" evidence="7">
    <location>
        <begin position="41"/>
        <end position="64"/>
    </location>
</feature>